<feature type="transmembrane region" description="Helical" evidence="1">
    <location>
        <begin position="31"/>
        <end position="48"/>
    </location>
</feature>
<organism evidence="3">
    <name type="scientific">Tunturiibacter psychrotolerans</name>
    <dbReference type="NCBI Taxonomy" id="3069686"/>
    <lineage>
        <taxon>Bacteria</taxon>
        <taxon>Pseudomonadati</taxon>
        <taxon>Acidobacteriota</taxon>
        <taxon>Terriglobia</taxon>
        <taxon>Terriglobales</taxon>
        <taxon>Acidobacteriaceae</taxon>
        <taxon>Tunturiibacter</taxon>
    </lineage>
</organism>
<protein>
    <submittedName>
        <fullName evidence="3">Acyltransferase</fullName>
        <ecNumber evidence="3">2.3.-.-</ecNumber>
    </submittedName>
</protein>
<feature type="transmembrane region" description="Helical" evidence="1">
    <location>
        <begin position="68"/>
        <end position="90"/>
    </location>
</feature>
<feature type="transmembrane region" description="Helical" evidence="1">
    <location>
        <begin position="273"/>
        <end position="293"/>
    </location>
</feature>
<name>A0AAU7ZQB2_9BACT</name>
<sequence>MEMLLDRPERSVSGPDQANAVLVRHMPGVDLLRGTAILTVIFFHGFFYSVPLFPWHNRFAESLFNLTAFGWTGVNLFFTLSGFLITGNLIDSDAKPNFYSRFYIRRALRILPAYFLILIILGVTRTTSLSYLAVCALFLANWPRLLLHGSFAIYPVLWSLAVEEQFYAVWPWLYRQLHKKGLLIFCLAIILFCPVLRGITISVSKADIFSKTFMIGDNLAVGSAIAILCRSQRVSLRALRNIGAAAVCIPGLILLVLSNMGSTIKGDAVGASLGYSMLEFLTGGLLILMLYAYRKKPIQKGLGFLLFFSEISYGLYLIHMLCEMFYDRIFGDGYLTHAGALLLRFCVANGVAILLATLSKRYFENPIMLLKQRIPQAR</sequence>
<feature type="transmembrane region" description="Helical" evidence="1">
    <location>
        <begin position="338"/>
        <end position="358"/>
    </location>
</feature>
<feature type="transmembrane region" description="Helical" evidence="1">
    <location>
        <begin position="182"/>
        <end position="202"/>
    </location>
</feature>
<dbReference type="RefSeq" id="WP_353063960.1">
    <property type="nucleotide sequence ID" value="NZ_CP132942.1"/>
</dbReference>
<keyword evidence="1" id="KW-0812">Transmembrane</keyword>
<dbReference type="GO" id="GO:0016020">
    <property type="term" value="C:membrane"/>
    <property type="evidence" value="ECO:0007669"/>
    <property type="project" value="TreeGrafter"/>
</dbReference>
<evidence type="ECO:0000256" key="1">
    <source>
        <dbReference type="SAM" id="Phobius"/>
    </source>
</evidence>
<feature type="transmembrane region" description="Helical" evidence="1">
    <location>
        <begin position="241"/>
        <end position="261"/>
    </location>
</feature>
<feature type="transmembrane region" description="Helical" evidence="1">
    <location>
        <begin position="151"/>
        <end position="170"/>
    </location>
</feature>
<dbReference type="EC" id="2.3.-.-" evidence="3"/>
<keyword evidence="1" id="KW-1133">Transmembrane helix</keyword>
<feature type="transmembrane region" description="Helical" evidence="1">
    <location>
        <begin position="305"/>
        <end position="326"/>
    </location>
</feature>
<gene>
    <name evidence="3" type="ORF">RBB77_22300</name>
</gene>
<feature type="transmembrane region" description="Helical" evidence="1">
    <location>
        <begin position="208"/>
        <end position="229"/>
    </location>
</feature>
<reference evidence="3" key="2">
    <citation type="journal article" date="2024" name="Environ. Microbiol.">
        <title>Genome analysis and description of Tunturibacter gen. nov. expands the diversity of Terriglobia in tundra soils.</title>
        <authorList>
            <person name="Messyasz A."/>
            <person name="Mannisto M.K."/>
            <person name="Kerkhof L.J."/>
            <person name="Haggblom M.M."/>
        </authorList>
    </citation>
    <scope>NUCLEOTIDE SEQUENCE</scope>
    <source>
        <strain evidence="3">X5P6</strain>
    </source>
</reference>
<dbReference type="Pfam" id="PF01757">
    <property type="entry name" value="Acyl_transf_3"/>
    <property type="match status" value="1"/>
</dbReference>
<reference evidence="3" key="1">
    <citation type="submission" date="2023-08" db="EMBL/GenBank/DDBJ databases">
        <authorList>
            <person name="Messyasz A."/>
            <person name="Mannisto M.K."/>
            <person name="Kerkhof L.J."/>
            <person name="Haggblom M."/>
        </authorList>
    </citation>
    <scope>NUCLEOTIDE SEQUENCE</scope>
    <source>
        <strain evidence="3">X5P6</strain>
    </source>
</reference>
<feature type="transmembrane region" description="Helical" evidence="1">
    <location>
        <begin position="111"/>
        <end position="139"/>
    </location>
</feature>
<dbReference type="EMBL" id="CP132942">
    <property type="protein sequence ID" value="XCB33116.1"/>
    <property type="molecule type" value="Genomic_DNA"/>
</dbReference>
<dbReference type="AlphaFoldDB" id="A0AAU7ZQB2"/>
<evidence type="ECO:0000259" key="2">
    <source>
        <dbReference type="Pfam" id="PF01757"/>
    </source>
</evidence>
<dbReference type="PANTHER" id="PTHR23028">
    <property type="entry name" value="ACETYLTRANSFERASE"/>
    <property type="match status" value="1"/>
</dbReference>
<dbReference type="GO" id="GO:0009103">
    <property type="term" value="P:lipopolysaccharide biosynthetic process"/>
    <property type="evidence" value="ECO:0007669"/>
    <property type="project" value="TreeGrafter"/>
</dbReference>
<proteinExistence type="predicted"/>
<keyword evidence="1" id="KW-0472">Membrane</keyword>
<evidence type="ECO:0000313" key="3">
    <source>
        <dbReference type="EMBL" id="XCB33116.1"/>
    </source>
</evidence>
<keyword evidence="3" id="KW-0012">Acyltransferase</keyword>
<dbReference type="InterPro" id="IPR050879">
    <property type="entry name" value="Acyltransferase_3"/>
</dbReference>
<keyword evidence="3" id="KW-0808">Transferase</keyword>
<dbReference type="PANTHER" id="PTHR23028:SF53">
    <property type="entry name" value="ACYL_TRANSF_3 DOMAIN-CONTAINING PROTEIN"/>
    <property type="match status" value="1"/>
</dbReference>
<dbReference type="KEGG" id="tpsc:RBB77_22300"/>
<accession>A0AAU7ZQB2</accession>
<dbReference type="InterPro" id="IPR002656">
    <property type="entry name" value="Acyl_transf_3_dom"/>
</dbReference>
<feature type="domain" description="Acyltransferase 3" evidence="2">
    <location>
        <begin position="28"/>
        <end position="356"/>
    </location>
</feature>
<dbReference type="GO" id="GO:0016747">
    <property type="term" value="F:acyltransferase activity, transferring groups other than amino-acyl groups"/>
    <property type="evidence" value="ECO:0007669"/>
    <property type="project" value="InterPro"/>
</dbReference>